<dbReference type="Proteomes" id="UP000789375">
    <property type="component" value="Unassembled WGS sequence"/>
</dbReference>
<organism evidence="1 2">
    <name type="scientific">Funneliformis mosseae</name>
    <name type="common">Endomycorrhizal fungus</name>
    <name type="synonym">Glomus mosseae</name>
    <dbReference type="NCBI Taxonomy" id="27381"/>
    <lineage>
        <taxon>Eukaryota</taxon>
        <taxon>Fungi</taxon>
        <taxon>Fungi incertae sedis</taxon>
        <taxon>Mucoromycota</taxon>
        <taxon>Glomeromycotina</taxon>
        <taxon>Glomeromycetes</taxon>
        <taxon>Glomerales</taxon>
        <taxon>Glomeraceae</taxon>
        <taxon>Funneliformis</taxon>
    </lineage>
</organism>
<name>A0A9N9I1F7_FUNMO</name>
<protein>
    <submittedName>
        <fullName evidence="1">15285_t:CDS:1</fullName>
    </submittedName>
</protein>
<evidence type="ECO:0000313" key="1">
    <source>
        <dbReference type="EMBL" id="CAG8715320.1"/>
    </source>
</evidence>
<keyword evidence="2" id="KW-1185">Reference proteome</keyword>
<evidence type="ECO:0000313" key="2">
    <source>
        <dbReference type="Proteomes" id="UP000789375"/>
    </source>
</evidence>
<dbReference type="AlphaFoldDB" id="A0A9N9I1F7"/>
<feature type="non-terminal residue" evidence="1">
    <location>
        <position position="54"/>
    </location>
</feature>
<gene>
    <name evidence="1" type="ORF">FMOSSE_LOCUS14595</name>
</gene>
<accession>A0A9N9I1F7</accession>
<proteinExistence type="predicted"/>
<sequence>MDKQQYQNIIQYLANLTYPENCNTSERKQIQRLSIYYIVKNSQLYKPTKKRLKR</sequence>
<reference evidence="1" key="1">
    <citation type="submission" date="2021-06" db="EMBL/GenBank/DDBJ databases">
        <authorList>
            <person name="Kallberg Y."/>
            <person name="Tangrot J."/>
            <person name="Rosling A."/>
        </authorList>
    </citation>
    <scope>NUCLEOTIDE SEQUENCE</scope>
    <source>
        <strain evidence="1">87-6 pot B 2015</strain>
    </source>
</reference>
<comment type="caution">
    <text evidence="1">The sequence shown here is derived from an EMBL/GenBank/DDBJ whole genome shotgun (WGS) entry which is preliminary data.</text>
</comment>
<dbReference type="EMBL" id="CAJVPP010011727">
    <property type="protein sequence ID" value="CAG8715320.1"/>
    <property type="molecule type" value="Genomic_DNA"/>
</dbReference>